<dbReference type="OrthoDB" id="9794429at2"/>
<dbReference type="HAMAP" id="MF_01224_B">
    <property type="entry name" value="MoaC_B"/>
    <property type="match status" value="1"/>
</dbReference>
<sequence>MSQAALTHFDKAGQAHMVDVGAKAETERVARAAGTIRMQPATLALIKAGDARKGDVLGIARVAAIQGAKRTSELIPLCHPLPLTRVAAEFVIDDANNSVTCEVTAQTVGRTGVEMEALTAVSVALLTIYDMLKAVDRGMVVGELRLLEKMGGKSGHWRAARADI</sequence>
<comment type="catalytic activity">
    <reaction evidence="1 7">
        <text>(8S)-3',8-cyclo-7,8-dihydroguanosine 5'-triphosphate = cyclic pyranopterin phosphate + diphosphate</text>
        <dbReference type="Rhea" id="RHEA:49580"/>
        <dbReference type="ChEBI" id="CHEBI:33019"/>
        <dbReference type="ChEBI" id="CHEBI:59648"/>
        <dbReference type="ChEBI" id="CHEBI:131766"/>
        <dbReference type="EC" id="4.6.1.17"/>
    </reaction>
</comment>
<evidence type="ECO:0000256" key="6">
    <source>
        <dbReference type="ARBA" id="ARBA00055087"/>
    </source>
</evidence>
<protein>
    <recommendedName>
        <fullName evidence="3 7">Cyclic pyranopterin monophosphate synthase</fullName>
        <ecNumber evidence="3 7">4.6.1.17</ecNumber>
    </recommendedName>
    <alternativeName>
        <fullName evidence="7">Molybdenum cofactor biosynthesis protein C</fullName>
    </alternativeName>
</protein>
<keyword evidence="10" id="KW-1185">Reference proteome</keyword>
<dbReference type="CDD" id="cd01420">
    <property type="entry name" value="MoaC_PE"/>
    <property type="match status" value="1"/>
</dbReference>
<name>A0A497XB95_9PROT</name>
<dbReference type="Proteomes" id="UP000268908">
    <property type="component" value="Unassembled WGS sequence"/>
</dbReference>
<dbReference type="GO" id="GO:0006777">
    <property type="term" value="P:Mo-molybdopterin cofactor biosynthetic process"/>
    <property type="evidence" value="ECO:0007669"/>
    <property type="project" value="UniProtKB-UniRule"/>
</dbReference>
<dbReference type="GO" id="GO:0061799">
    <property type="term" value="F:cyclic pyranopterin monophosphate synthase activity"/>
    <property type="evidence" value="ECO:0007669"/>
    <property type="project" value="UniProtKB-UniRule"/>
</dbReference>
<dbReference type="InterPro" id="IPR050105">
    <property type="entry name" value="MoCo_biosynth_MoaA/MoaC"/>
</dbReference>
<dbReference type="UniPathway" id="UPA00344"/>
<dbReference type="InterPro" id="IPR023045">
    <property type="entry name" value="MoaC"/>
</dbReference>
<comment type="caution">
    <text evidence="9">The sequence shown here is derived from an EMBL/GenBank/DDBJ whole genome shotgun (WGS) entry which is preliminary data.</text>
</comment>
<dbReference type="EC" id="4.6.1.17" evidence="3 7"/>
<evidence type="ECO:0000256" key="1">
    <source>
        <dbReference type="ARBA" id="ARBA00001637"/>
    </source>
</evidence>
<evidence type="ECO:0000256" key="7">
    <source>
        <dbReference type="HAMAP-Rule" id="MF_01224"/>
    </source>
</evidence>
<reference evidence="9 10" key="1">
    <citation type="submission" date="2018-10" db="EMBL/GenBank/DDBJ databases">
        <title>Genomic Encyclopedia of Type Strains, Phase IV (KMG-IV): sequencing the most valuable type-strain genomes for metagenomic binning, comparative biology and taxonomic classification.</title>
        <authorList>
            <person name="Goeker M."/>
        </authorList>
    </citation>
    <scope>NUCLEOTIDE SEQUENCE [LARGE SCALE GENOMIC DNA]</scope>
    <source>
        <strain evidence="9 10">DSM 26916</strain>
    </source>
</reference>
<comment type="similarity">
    <text evidence="7">Belongs to the MoaC family.</text>
</comment>
<evidence type="ECO:0000313" key="9">
    <source>
        <dbReference type="EMBL" id="RLJ63653.1"/>
    </source>
</evidence>
<dbReference type="NCBIfam" id="NF006870">
    <property type="entry name" value="PRK09364.1"/>
    <property type="match status" value="1"/>
</dbReference>
<accession>A0A497XB95</accession>
<comment type="subunit">
    <text evidence="7">Homohexamer; trimer of dimers.</text>
</comment>
<evidence type="ECO:0000313" key="10">
    <source>
        <dbReference type="Proteomes" id="UP000268908"/>
    </source>
</evidence>
<evidence type="ECO:0000259" key="8">
    <source>
        <dbReference type="Pfam" id="PF01967"/>
    </source>
</evidence>
<dbReference type="PANTHER" id="PTHR22960">
    <property type="entry name" value="MOLYBDOPTERIN COFACTOR SYNTHESIS PROTEIN A"/>
    <property type="match status" value="1"/>
</dbReference>
<comment type="pathway">
    <text evidence="2 7">Cofactor biosynthesis; molybdopterin biosynthesis.</text>
</comment>
<feature type="active site" evidence="7">
    <location>
        <position position="130"/>
    </location>
</feature>
<evidence type="ECO:0000256" key="5">
    <source>
        <dbReference type="ARBA" id="ARBA00023239"/>
    </source>
</evidence>
<dbReference type="Gene3D" id="3.30.70.640">
    <property type="entry name" value="Molybdopterin cofactor biosynthesis C (MoaC) domain"/>
    <property type="match status" value="1"/>
</dbReference>
<dbReference type="SUPFAM" id="SSF55040">
    <property type="entry name" value="Molybdenum cofactor biosynthesis protein C, MoaC"/>
    <property type="match status" value="1"/>
</dbReference>
<dbReference type="InterPro" id="IPR047594">
    <property type="entry name" value="MoaC_bact/euk"/>
</dbReference>
<evidence type="ECO:0000256" key="3">
    <source>
        <dbReference type="ARBA" id="ARBA00012575"/>
    </source>
</evidence>
<keyword evidence="5 7" id="KW-0456">Lyase</keyword>
<dbReference type="AlphaFoldDB" id="A0A497XB95"/>
<feature type="binding site" evidence="7">
    <location>
        <begin position="77"/>
        <end position="79"/>
    </location>
    <ligand>
        <name>substrate</name>
    </ligand>
</feature>
<dbReference type="NCBIfam" id="TIGR00581">
    <property type="entry name" value="moaC"/>
    <property type="match status" value="1"/>
</dbReference>
<dbReference type="InterPro" id="IPR036522">
    <property type="entry name" value="MoaC_sf"/>
</dbReference>
<dbReference type="PANTHER" id="PTHR22960:SF29">
    <property type="entry name" value="CYCLIC PYRANOPTERIN MONOPHOSPHATE SYNTHASE"/>
    <property type="match status" value="1"/>
</dbReference>
<gene>
    <name evidence="7" type="primary">moaC</name>
    <name evidence="9" type="ORF">DFR35_2283</name>
</gene>
<dbReference type="EMBL" id="RCCI01000006">
    <property type="protein sequence ID" value="RLJ63653.1"/>
    <property type="molecule type" value="Genomic_DNA"/>
</dbReference>
<keyword evidence="4 7" id="KW-0501">Molybdenum cofactor biosynthesis</keyword>
<proteinExistence type="inferred from homology"/>
<evidence type="ECO:0000256" key="2">
    <source>
        <dbReference type="ARBA" id="ARBA00005046"/>
    </source>
</evidence>
<evidence type="ECO:0000256" key="4">
    <source>
        <dbReference type="ARBA" id="ARBA00023150"/>
    </source>
</evidence>
<dbReference type="Pfam" id="PF01967">
    <property type="entry name" value="MoaC"/>
    <property type="match status" value="1"/>
</dbReference>
<dbReference type="InterPro" id="IPR002820">
    <property type="entry name" value="Mopterin_CF_biosynth-C_dom"/>
</dbReference>
<organism evidence="9 10">
    <name type="scientific">Sulfurisoma sediminicola</name>
    <dbReference type="NCBI Taxonomy" id="1381557"/>
    <lineage>
        <taxon>Bacteria</taxon>
        <taxon>Pseudomonadati</taxon>
        <taxon>Pseudomonadota</taxon>
        <taxon>Betaproteobacteria</taxon>
        <taxon>Nitrosomonadales</taxon>
        <taxon>Sterolibacteriaceae</taxon>
        <taxon>Sulfurisoma</taxon>
    </lineage>
</organism>
<comment type="function">
    <text evidence="6 7">Catalyzes the conversion of (8S)-3',8-cyclo-7,8-dihydroguanosine 5'-triphosphate to cyclic pyranopterin monophosphate (cPMP).</text>
</comment>
<dbReference type="RefSeq" id="WP_121242481.1">
    <property type="nucleotide sequence ID" value="NZ_BHVV01000003.1"/>
</dbReference>
<feature type="domain" description="Molybdopterin cofactor biosynthesis C (MoaC)" evidence="8">
    <location>
        <begin position="17"/>
        <end position="152"/>
    </location>
</feature>
<feature type="binding site" evidence="7">
    <location>
        <begin position="115"/>
        <end position="116"/>
    </location>
    <ligand>
        <name>substrate</name>
    </ligand>
</feature>